<dbReference type="EMBL" id="QXWK01000015">
    <property type="protein sequence ID" value="NBH61795.1"/>
    <property type="molecule type" value="Genomic_DNA"/>
</dbReference>
<feature type="binding site" evidence="3">
    <location>
        <begin position="220"/>
        <end position="227"/>
    </location>
    <ligand>
        <name>ATP</name>
        <dbReference type="ChEBI" id="CHEBI:30616"/>
    </ligand>
</feature>
<dbReference type="PROSITE" id="PS50901">
    <property type="entry name" value="FTSK"/>
    <property type="match status" value="1"/>
</dbReference>
<evidence type="ECO:0000256" key="4">
    <source>
        <dbReference type="SAM" id="Phobius"/>
    </source>
</evidence>
<dbReference type="Pfam" id="PF01580">
    <property type="entry name" value="FtsK_SpoIIIE"/>
    <property type="match status" value="1"/>
</dbReference>
<dbReference type="InterPro" id="IPR027417">
    <property type="entry name" value="P-loop_NTPase"/>
</dbReference>
<feature type="transmembrane region" description="Helical" evidence="4">
    <location>
        <begin position="34"/>
        <end position="55"/>
    </location>
</feature>
<keyword evidence="7" id="KW-1185">Reference proteome</keyword>
<evidence type="ECO:0000256" key="1">
    <source>
        <dbReference type="ARBA" id="ARBA00022741"/>
    </source>
</evidence>
<accession>A0A845QL48</accession>
<evidence type="ECO:0000313" key="7">
    <source>
        <dbReference type="Proteomes" id="UP000446866"/>
    </source>
</evidence>
<proteinExistence type="predicted"/>
<dbReference type="GO" id="GO:0005524">
    <property type="term" value="F:ATP binding"/>
    <property type="evidence" value="ECO:0007669"/>
    <property type="project" value="UniProtKB-UniRule"/>
</dbReference>
<dbReference type="Proteomes" id="UP000446866">
    <property type="component" value="Unassembled WGS sequence"/>
</dbReference>
<dbReference type="InterPro" id="IPR002543">
    <property type="entry name" value="FtsK_dom"/>
</dbReference>
<dbReference type="AlphaFoldDB" id="A0A845QL48"/>
<dbReference type="InterPro" id="IPR050206">
    <property type="entry name" value="FtsK/SpoIIIE/SftA"/>
</dbReference>
<reference evidence="6 7" key="1">
    <citation type="submission" date="2018-08" db="EMBL/GenBank/DDBJ databases">
        <title>Murine metabolic-syndrome-specific gut microbial biobank.</title>
        <authorList>
            <person name="Liu C."/>
        </authorList>
    </citation>
    <scope>NUCLEOTIDE SEQUENCE [LARGE SCALE GENOMIC DNA]</scope>
    <source>
        <strain evidence="6 7">28</strain>
    </source>
</reference>
<feature type="transmembrane region" description="Helical" evidence="4">
    <location>
        <begin position="67"/>
        <end position="86"/>
    </location>
</feature>
<keyword evidence="4" id="KW-1133">Transmembrane helix</keyword>
<protein>
    <submittedName>
        <fullName evidence="6">DNA translocase FtsK</fullName>
    </submittedName>
</protein>
<dbReference type="RefSeq" id="WP_160202078.1">
    <property type="nucleotide sequence ID" value="NZ_QXWK01000015.1"/>
</dbReference>
<dbReference type="PANTHER" id="PTHR22683:SF41">
    <property type="entry name" value="DNA TRANSLOCASE FTSK"/>
    <property type="match status" value="1"/>
</dbReference>
<keyword evidence="4" id="KW-0812">Transmembrane</keyword>
<evidence type="ECO:0000256" key="2">
    <source>
        <dbReference type="ARBA" id="ARBA00022840"/>
    </source>
</evidence>
<organism evidence="6 7">
    <name type="scientific">Anaerotruncus colihominis</name>
    <dbReference type="NCBI Taxonomy" id="169435"/>
    <lineage>
        <taxon>Bacteria</taxon>
        <taxon>Bacillati</taxon>
        <taxon>Bacillota</taxon>
        <taxon>Clostridia</taxon>
        <taxon>Eubacteriales</taxon>
        <taxon>Oscillospiraceae</taxon>
        <taxon>Anaerotruncus</taxon>
    </lineage>
</organism>
<dbReference type="GO" id="GO:0003677">
    <property type="term" value="F:DNA binding"/>
    <property type="evidence" value="ECO:0007669"/>
    <property type="project" value="InterPro"/>
</dbReference>
<keyword evidence="4" id="KW-0472">Membrane</keyword>
<gene>
    <name evidence="6" type="ORF">D0435_09035</name>
</gene>
<keyword evidence="2 3" id="KW-0067">ATP-binding</keyword>
<evidence type="ECO:0000313" key="6">
    <source>
        <dbReference type="EMBL" id="NBH61795.1"/>
    </source>
</evidence>
<dbReference type="SUPFAM" id="SSF52540">
    <property type="entry name" value="P-loop containing nucleoside triphosphate hydrolases"/>
    <property type="match status" value="1"/>
</dbReference>
<name>A0A845QL48_9FIRM</name>
<comment type="caution">
    <text evidence="6">The sequence shown here is derived from an EMBL/GenBank/DDBJ whole genome shotgun (WGS) entry which is preliminary data.</text>
</comment>
<feature type="domain" description="FtsK" evidence="5">
    <location>
        <begin position="203"/>
        <end position="392"/>
    </location>
</feature>
<evidence type="ECO:0000259" key="5">
    <source>
        <dbReference type="PROSITE" id="PS50901"/>
    </source>
</evidence>
<keyword evidence="1 3" id="KW-0547">Nucleotide-binding</keyword>
<dbReference type="GO" id="GO:0016020">
    <property type="term" value="C:membrane"/>
    <property type="evidence" value="ECO:0007669"/>
    <property type="project" value="UniProtKB-SubCell"/>
</dbReference>
<evidence type="ECO:0000256" key="3">
    <source>
        <dbReference type="PROSITE-ProRule" id="PRU00289"/>
    </source>
</evidence>
<dbReference type="PANTHER" id="PTHR22683">
    <property type="entry name" value="SPORULATION PROTEIN RELATED"/>
    <property type="match status" value="1"/>
</dbReference>
<sequence>MNQSKLDRQLEAGAEVFFRGVGNGVKKMVKNPNLILAFILVTLGCGVIFYLRDVILGQFFSEGEFNIFTIAIHLIWIAPILTLYGFSRMEGQTTDAAEAFASIKFCNRQGQYPEQIGKEVDGKKVILSFRSPGLTVADWRSRKSELETAFDCNIVKFEAPPHTKQIIKMHTVPSSDGLSTNLPWSDQCISDKEFVIVAGEDLLGSVEFNLDKYPHALIAGVTGSGKSVALRCLFWQCIYKGVKPYMIDFKGGIEFSAFESFGEVITRRQDALDLLKDLNREMMMRLDLFRHTGTKNLSEYNRKYPNDELARIVLVCDEIAEMLDKTGLQAADKAIFYEIEKEMSSLARLSRAAGIHMLLATQRPDAKVIVGQIKNNLPIRISGRMVDSQASEMVLGNTKAAELGDTLGRFMYSVGADTWEFQAYNFQDSDIRPGNYQRGKMLLDEQEGLDVVRQGDEEYYDEYDSPKDFEIDNEYRGF</sequence>
<dbReference type="Gene3D" id="3.40.50.300">
    <property type="entry name" value="P-loop containing nucleotide triphosphate hydrolases"/>
    <property type="match status" value="1"/>
</dbReference>